<evidence type="ECO:0000256" key="3">
    <source>
        <dbReference type="ARBA" id="ARBA00022630"/>
    </source>
</evidence>
<evidence type="ECO:0000256" key="1">
    <source>
        <dbReference type="ARBA" id="ARBA00001974"/>
    </source>
</evidence>
<comment type="similarity">
    <text evidence="2">Belongs to the oxygen-dependent FAD-linked oxidoreductase family.</text>
</comment>
<dbReference type="InterPro" id="IPR012951">
    <property type="entry name" value="BBE"/>
</dbReference>
<evidence type="ECO:0000256" key="4">
    <source>
        <dbReference type="ARBA" id="ARBA00022827"/>
    </source>
</evidence>
<dbReference type="PROSITE" id="PS51387">
    <property type="entry name" value="FAD_PCMH"/>
    <property type="match status" value="1"/>
</dbReference>
<dbReference type="GeneID" id="55999308"/>
<name>A0A7H8REF4_TALRU</name>
<reference evidence="8" key="1">
    <citation type="submission" date="2020-06" db="EMBL/GenBank/DDBJ databases">
        <title>A chromosome-scale genome assembly of Talaromyces rugulosus W13939.</title>
        <authorList>
            <person name="Wang B."/>
            <person name="Guo L."/>
            <person name="Ye K."/>
            <person name="Wang L."/>
        </authorList>
    </citation>
    <scope>NUCLEOTIDE SEQUENCE [LARGE SCALE GENOMIC DNA]</scope>
    <source>
        <strain evidence="8">W13939</strain>
    </source>
</reference>
<dbReference type="InterPro" id="IPR036318">
    <property type="entry name" value="FAD-bd_PCMH-like_sf"/>
</dbReference>
<evidence type="ECO:0000256" key="5">
    <source>
        <dbReference type="ARBA" id="ARBA00023002"/>
    </source>
</evidence>
<dbReference type="Pfam" id="PF01565">
    <property type="entry name" value="FAD_binding_4"/>
    <property type="match status" value="1"/>
</dbReference>
<keyword evidence="5" id="KW-0560">Oxidoreductase</keyword>
<dbReference type="Gene3D" id="3.30.43.10">
    <property type="entry name" value="Uridine Diphospho-n-acetylenolpyruvylglucosamine Reductase, domain 2"/>
    <property type="match status" value="1"/>
</dbReference>
<dbReference type="Proteomes" id="UP000509510">
    <property type="component" value="Chromosome VI"/>
</dbReference>
<dbReference type="InterPro" id="IPR016169">
    <property type="entry name" value="FAD-bd_PCMH_sub2"/>
</dbReference>
<dbReference type="RefSeq" id="XP_035350829.1">
    <property type="nucleotide sequence ID" value="XM_035494936.1"/>
</dbReference>
<dbReference type="InterPro" id="IPR016167">
    <property type="entry name" value="FAD-bd_PCMH_sub1"/>
</dbReference>
<dbReference type="SUPFAM" id="SSF56176">
    <property type="entry name" value="FAD-binding/transporter-associated domain-like"/>
    <property type="match status" value="1"/>
</dbReference>
<feature type="domain" description="FAD-binding PCMH-type" evidence="6">
    <location>
        <begin position="39"/>
        <end position="209"/>
    </location>
</feature>
<gene>
    <name evidence="7" type="ORF">TRUGW13939_11832</name>
</gene>
<sequence length="468" mass="50887">MAAQPDFKLALPPDFEGQVLKVGDHGYDDARLIFNMRWHESQPALIAQPANVADVQVLMRYASAHDIPVAVRGGGHGIDGTSMPHNQLVIDMCPFKEIVVDPTSRTVRTGAGVLLSELDAACQQHSMVVPSGTVSSTGIAGLTLGGGIGYNMRRYGATVDSLLACDVVTVDGRLVRASKSENSDLFWALCGGGGNFGIVTAFEYRLHPLDNIVGQAFLLYDLDEAKAMLLDLCTFMKTARRELSVIVILAPIPPMPTISPEHYGVAKMAVHAVFTGDLDQFDGVINEITALRKPSQVVKGQAPWVEVNRMLDNLAPFGRRSHLRGGYMDPAVDGVIDIITAGALRAPPSNHPAPSTIQNIWFFGGAISEDFEEDSVAFSRDGAVCMWECFAQWDTADDDANFQGWIDTIADELGPKLRANGYINLTTDRGQEWLRGAFGSSEKYARLLAAKAKWDPKNLLRFNKNLVI</sequence>
<dbReference type="PANTHER" id="PTHR42973:SF39">
    <property type="entry name" value="FAD-BINDING PCMH-TYPE DOMAIN-CONTAINING PROTEIN"/>
    <property type="match status" value="1"/>
</dbReference>
<dbReference type="GO" id="GO:0016491">
    <property type="term" value="F:oxidoreductase activity"/>
    <property type="evidence" value="ECO:0007669"/>
    <property type="project" value="UniProtKB-KW"/>
</dbReference>
<keyword evidence="4" id="KW-0274">FAD</keyword>
<dbReference type="OrthoDB" id="415825at2759"/>
<keyword evidence="8" id="KW-1185">Reference proteome</keyword>
<dbReference type="InterPro" id="IPR006094">
    <property type="entry name" value="Oxid_FAD_bind_N"/>
</dbReference>
<dbReference type="InterPro" id="IPR006093">
    <property type="entry name" value="Oxy_OxRdtase_FAD_BS"/>
</dbReference>
<dbReference type="InterPro" id="IPR016166">
    <property type="entry name" value="FAD-bd_PCMH"/>
</dbReference>
<dbReference type="InterPro" id="IPR050416">
    <property type="entry name" value="FAD-linked_Oxidoreductase"/>
</dbReference>
<protein>
    <recommendedName>
        <fullName evidence="6">FAD-binding PCMH-type domain-containing protein</fullName>
    </recommendedName>
</protein>
<dbReference type="Gene3D" id="3.30.465.10">
    <property type="match status" value="1"/>
</dbReference>
<accession>A0A7H8REF4</accession>
<keyword evidence="3" id="KW-0285">Flavoprotein</keyword>
<evidence type="ECO:0000256" key="2">
    <source>
        <dbReference type="ARBA" id="ARBA00005466"/>
    </source>
</evidence>
<dbReference type="PROSITE" id="PS00862">
    <property type="entry name" value="OX2_COVAL_FAD"/>
    <property type="match status" value="1"/>
</dbReference>
<dbReference type="Gene3D" id="3.40.462.20">
    <property type="match status" value="1"/>
</dbReference>
<evidence type="ECO:0000259" key="6">
    <source>
        <dbReference type="PROSITE" id="PS51387"/>
    </source>
</evidence>
<comment type="cofactor">
    <cofactor evidence="1">
        <name>FAD</name>
        <dbReference type="ChEBI" id="CHEBI:57692"/>
    </cofactor>
</comment>
<evidence type="ECO:0000313" key="8">
    <source>
        <dbReference type="Proteomes" id="UP000509510"/>
    </source>
</evidence>
<evidence type="ECO:0000313" key="7">
    <source>
        <dbReference type="EMBL" id="QKX64656.1"/>
    </source>
</evidence>
<dbReference type="AlphaFoldDB" id="A0A7H8REF4"/>
<dbReference type="GO" id="GO:0071949">
    <property type="term" value="F:FAD binding"/>
    <property type="evidence" value="ECO:0007669"/>
    <property type="project" value="InterPro"/>
</dbReference>
<dbReference type="EMBL" id="CP055903">
    <property type="protein sequence ID" value="QKX64656.1"/>
    <property type="molecule type" value="Genomic_DNA"/>
</dbReference>
<dbReference type="PANTHER" id="PTHR42973">
    <property type="entry name" value="BINDING OXIDOREDUCTASE, PUTATIVE (AFU_ORTHOLOGUE AFUA_1G17690)-RELATED"/>
    <property type="match status" value="1"/>
</dbReference>
<proteinExistence type="inferred from homology"/>
<dbReference type="KEGG" id="trg:TRUGW13939_11832"/>
<dbReference type="Pfam" id="PF08031">
    <property type="entry name" value="BBE"/>
    <property type="match status" value="1"/>
</dbReference>
<organism evidence="7 8">
    <name type="scientific">Talaromyces rugulosus</name>
    <name type="common">Penicillium rugulosum</name>
    <dbReference type="NCBI Taxonomy" id="121627"/>
    <lineage>
        <taxon>Eukaryota</taxon>
        <taxon>Fungi</taxon>
        <taxon>Dikarya</taxon>
        <taxon>Ascomycota</taxon>
        <taxon>Pezizomycotina</taxon>
        <taxon>Eurotiomycetes</taxon>
        <taxon>Eurotiomycetidae</taxon>
        <taxon>Eurotiales</taxon>
        <taxon>Trichocomaceae</taxon>
        <taxon>Talaromyces</taxon>
        <taxon>Talaromyces sect. Islandici</taxon>
    </lineage>
</organism>